<name>A0AAP9XN57_RAOTE</name>
<dbReference type="RefSeq" id="WP_195709756.1">
    <property type="nucleotide sequence ID" value="NZ_CP062916.1"/>
</dbReference>
<dbReference type="EMBL" id="CP062916">
    <property type="protein sequence ID" value="QPF07756.1"/>
    <property type="molecule type" value="Genomic_DNA"/>
</dbReference>
<evidence type="ECO:0000313" key="1">
    <source>
        <dbReference type="EMBL" id="QPF07756.1"/>
    </source>
</evidence>
<sequence length="92" mass="10075">MRALLTNAPAHYPYCGAELQAGVDRMLVYCAKPLTGWRKPAAGRAVKFHDNPYRAIQGIASAVAAECFMLIHTSSDTEALFLNQHLIVMGNQ</sequence>
<dbReference type="Proteomes" id="UP000594500">
    <property type="component" value="Chromosome"/>
</dbReference>
<reference evidence="1 2" key="1">
    <citation type="submission" date="2020-10" db="EMBL/GenBank/DDBJ databases">
        <title>Resistance determinants and their genetic context in bacteria from a longitudinal study of pigs reared under conventional and antibiotic-free husbandry practices.</title>
        <authorList>
            <person name="Poulin-Laprade D."/>
            <person name="Brouard J.-S."/>
            <person name="Gagnon N."/>
            <person name="Turcotte A."/>
            <person name="Langlois A."/>
            <person name="Matte J.J."/>
            <person name="Carrillo C.D."/>
            <person name="Zaheer R."/>
            <person name="McAllister T."/>
            <person name="Topp E."/>
            <person name="Talbot G."/>
        </authorList>
    </citation>
    <scope>NUCLEOTIDE SEQUENCE [LARGE SCALE GENOMIC DNA]</scope>
    <source>
        <strain evidence="1 2">Res13-Abat-PEB01-P1-04-A</strain>
    </source>
</reference>
<gene>
    <name evidence="1" type="ORF">IMO34_20910</name>
</gene>
<protein>
    <submittedName>
        <fullName evidence="1">Uncharacterized protein</fullName>
    </submittedName>
</protein>
<evidence type="ECO:0000313" key="2">
    <source>
        <dbReference type="Proteomes" id="UP000594500"/>
    </source>
</evidence>
<dbReference type="AlphaFoldDB" id="A0AAP9XN57"/>
<accession>A0AAP9XN57</accession>
<proteinExistence type="predicted"/>
<organism evidence="1 2">
    <name type="scientific">Raoultella terrigena</name>
    <name type="common">Klebsiella terrigena</name>
    <dbReference type="NCBI Taxonomy" id="577"/>
    <lineage>
        <taxon>Bacteria</taxon>
        <taxon>Pseudomonadati</taxon>
        <taxon>Pseudomonadota</taxon>
        <taxon>Gammaproteobacteria</taxon>
        <taxon>Enterobacterales</taxon>
        <taxon>Enterobacteriaceae</taxon>
        <taxon>Klebsiella/Raoultella group</taxon>
        <taxon>Raoultella</taxon>
    </lineage>
</organism>